<feature type="region of interest" description="Disordered" evidence="6">
    <location>
        <begin position="634"/>
        <end position="660"/>
    </location>
</feature>
<dbReference type="GO" id="GO:0000435">
    <property type="term" value="P:positive regulation of transcription from RNA polymerase II promoter by galactose"/>
    <property type="evidence" value="ECO:0007669"/>
    <property type="project" value="TreeGrafter"/>
</dbReference>
<feature type="compositionally biased region" description="Polar residues" evidence="6">
    <location>
        <begin position="9"/>
        <end position="18"/>
    </location>
</feature>
<dbReference type="SMART" id="SM00906">
    <property type="entry name" value="Fungal_trans"/>
    <property type="match status" value="1"/>
</dbReference>
<dbReference type="InterPro" id="IPR001138">
    <property type="entry name" value="Zn2Cys6_DnaBD"/>
</dbReference>
<dbReference type="SMART" id="SM00066">
    <property type="entry name" value="GAL4"/>
    <property type="match status" value="1"/>
</dbReference>
<feature type="compositionally biased region" description="Polar residues" evidence="6">
    <location>
        <begin position="166"/>
        <end position="176"/>
    </location>
</feature>
<keyword evidence="2" id="KW-0805">Transcription regulation</keyword>
<dbReference type="CDD" id="cd00067">
    <property type="entry name" value="GAL4"/>
    <property type="match status" value="1"/>
</dbReference>
<dbReference type="InterPro" id="IPR036864">
    <property type="entry name" value="Zn2-C6_fun-type_DNA-bd_sf"/>
</dbReference>
<dbReference type="GO" id="GO:0005634">
    <property type="term" value="C:nucleus"/>
    <property type="evidence" value="ECO:0007669"/>
    <property type="project" value="TreeGrafter"/>
</dbReference>
<dbReference type="GO" id="GO:0008270">
    <property type="term" value="F:zinc ion binding"/>
    <property type="evidence" value="ECO:0007669"/>
    <property type="project" value="InterPro"/>
</dbReference>
<dbReference type="SUPFAM" id="SSF57701">
    <property type="entry name" value="Zn2/Cys6 DNA-binding domain"/>
    <property type="match status" value="1"/>
</dbReference>
<feature type="region of interest" description="Disordered" evidence="6">
    <location>
        <begin position="137"/>
        <end position="176"/>
    </location>
</feature>
<dbReference type="GO" id="GO:0000981">
    <property type="term" value="F:DNA-binding transcription factor activity, RNA polymerase II-specific"/>
    <property type="evidence" value="ECO:0007669"/>
    <property type="project" value="InterPro"/>
</dbReference>
<evidence type="ECO:0000256" key="5">
    <source>
        <dbReference type="ARBA" id="ARBA00023242"/>
    </source>
</evidence>
<keyword evidence="1" id="KW-0479">Metal-binding</keyword>
<evidence type="ECO:0000313" key="9">
    <source>
        <dbReference type="Proteomes" id="UP001194746"/>
    </source>
</evidence>
<protein>
    <recommendedName>
        <fullName evidence="7">Zn(2)-C6 fungal-type domain-containing protein</fullName>
    </recommendedName>
</protein>
<evidence type="ECO:0000259" key="7">
    <source>
        <dbReference type="PROSITE" id="PS50048"/>
    </source>
</evidence>
<name>A0AAD4CRV5_ASPNN</name>
<keyword evidence="3" id="KW-0238">DNA-binding</keyword>
<comment type="caution">
    <text evidence="8">The sequence shown here is derived from an EMBL/GenBank/DDBJ whole genome shotgun (WGS) entry which is preliminary data.</text>
</comment>
<dbReference type="GO" id="GO:0000978">
    <property type="term" value="F:RNA polymerase II cis-regulatory region sequence-specific DNA binding"/>
    <property type="evidence" value="ECO:0007669"/>
    <property type="project" value="TreeGrafter"/>
</dbReference>
<dbReference type="InterPro" id="IPR051127">
    <property type="entry name" value="Fungal_SecMet_Regulators"/>
</dbReference>
<feature type="region of interest" description="Disordered" evidence="6">
    <location>
        <begin position="1"/>
        <end position="22"/>
    </location>
</feature>
<evidence type="ECO:0000256" key="1">
    <source>
        <dbReference type="ARBA" id="ARBA00022723"/>
    </source>
</evidence>
<evidence type="ECO:0000256" key="4">
    <source>
        <dbReference type="ARBA" id="ARBA00023163"/>
    </source>
</evidence>
<reference evidence="8" key="1">
    <citation type="journal article" date="2019" name="Beilstein J. Org. Chem.">
        <title>Nanangenines: drimane sesquiterpenoids as the dominant metabolite cohort of a novel Australian fungus, Aspergillus nanangensis.</title>
        <authorList>
            <person name="Lacey H.J."/>
            <person name="Gilchrist C.L.M."/>
            <person name="Crombie A."/>
            <person name="Kalaitzis J.A."/>
            <person name="Vuong D."/>
            <person name="Rutledge P.J."/>
            <person name="Turner P."/>
            <person name="Pitt J.I."/>
            <person name="Lacey E."/>
            <person name="Chooi Y.H."/>
            <person name="Piggott A.M."/>
        </authorList>
    </citation>
    <scope>NUCLEOTIDE SEQUENCE</scope>
    <source>
        <strain evidence="8">MST-FP2251</strain>
    </source>
</reference>
<dbReference type="PROSITE" id="PS00463">
    <property type="entry name" value="ZN2_CY6_FUNGAL_1"/>
    <property type="match status" value="1"/>
</dbReference>
<dbReference type="AlphaFoldDB" id="A0AAD4CRV5"/>
<evidence type="ECO:0000256" key="2">
    <source>
        <dbReference type="ARBA" id="ARBA00023015"/>
    </source>
</evidence>
<keyword evidence="5" id="KW-0539">Nucleus</keyword>
<sequence length="765" mass="85672">MFHMFEGFETSSRPTPARQTEPCESLGRRVTTSRACTSCRHRKIKCDGEKPCEACRWYKKADQCHYSDVRPSHRYVNELSTTVEKYRRILGELFPNVSLQTLTNLPREKLVELAAGQPQPQQGAVHQHPATPTLSTAGVAHQVSPLSTDDDNLESLQSIPADLPDSPNTTSTDFDQSLSDDVNGLALWTRQPSSYLGVSSIQAILKVIVWLDPGCAAYLSRTPVAGTEGPHHHSPTITPQTRPTPLTEVQLFDAYFLYFQAFAPMIDEQAFRETHAAGNRRDNPWLALLNIVLALGCVAAARLDDSSHQMYFRRCKSHLSLSSLGSPHIETIQTLGLISGWYCHYLSQPNLANSLMGAALRMAATQGFHKEPTDSGQPQSPAALAAMDIKRRVWWSLFCMDTWAGMTLGRPSMDRFGMTITVKPPHRRENENILDIVPLVENIRFCRIATQVQDSLAAAPLVKQQMSEADVQVVEWWENLPAVLKDYEPCPESIKTVRTVMRWRYYNQRMLLYRPTLLSYAMRRVSYVALRAEERTALEKCREMAELSIQNIAATAHLNQLCGWNAVWWTFQASMVPLLGLYLNDPTADDPRASIESCQAQVETAIMTLTRMQPFGHTAKSSLDAVSRVYNASKRTKDTSTPGTATPIVVPSANPAGQEDKVMFPPPPLDRDMLCPREADFTESLPNPFVDDPNGQYLWDYLSWSDNSMWPGLITEGLVMDMGGGGNPMNMLLSEQSNYPDAGRQPPYMDPMPNSAYYVNPPVYY</sequence>
<dbReference type="Pfam" id="PF00172">
    <property type="entry name" value="Zn_clus"/>
    <property type="match status" value="1"/>
</dbReference>
<dbReference type="InterPro" id="IPR007219">
    <property type="entry name" value="XnlR_reg_dom"/>
</dbReference>
<evidence type="ECO:0000256" key="6">
    <source>
        <dbReference type="SAM" id="MobiDB-lite"/>
    </source>
</evidence>
<evidence type="ECO:0000313" key="8">
    <source>
        <dbReference type="EMBL" id="KAF9891579.1"/>
    </source>
</evidence>
<dbReference type="PANTHER" id="PTHR47424:SF5">
    <property type="entry name" value="ZN(II)2CYS6 TRANSCRIPTION FACTOR (EUROFUNG)"/>
    <property type="match status" value="1"/>
</dbReference>
<reference evidence="8" key="2">
    <citation type="submission" date="2020-02" db="EMBL/GenBank/DDBJ databases">
        <authorList>
            <person name="Gilchrist C.L.M."/>
            <person name="Chooi Y.-H."/>
        </authorList>
    </citation>
    <scope>NUCLEOTIDE SEQUENCE</scope>
    <source>
        <strain evidence="8">MST-FP2251</strain>
    </source>
</reference>
<dbReference type="Gene3D" id="4.10.240.10">
    <property type="entry name" value="Zn(2)-C6 fungal-type DNA-binding domain"/>
    <property type="match status" value="1"/>
</dbReference>
<dbReference type="GO" id="GO:0006351">
    <property type="term" value="P:DNA-templated transcription"/>
    <property type="evidence" value="ECO:0007669"/>
    <property type="project" value="InterPro"/>
</dbReference>
<dbReference type="Pfam" id="PF04082">
    <property type="entry name" value="Fungal_trans"/>
    <property type="match status" value="1"/>
</dbReference>
<feature type="domain" description="Zn(2)-C6 fungal-type" evidence="7">
    <location>
        <begin position="35"/>
        <end position="66"/>
    </location>
</feature>
<dbReference type="PROSITE" id="PS50048">
    <property type="entry name" value="ZN2_CY6_FUNGAL_2"/>
    <property type="match status" value="1"/>
</dbReference>
<accession>A0AAD4CRV5</accession>
<dbReference type="PANTHER" id="PTHR47424">
    <property type="entry name" value="REGULATORY PROTEIN GAL4"/>
    <property type="match status" value="1"/>
</dbReference>
<dbReference type="CDD" id="cd12148">
    <property type="entry name" value="fungal_TF_MHR"/>
    <property type="match status" value="1"/>
</dbReference>
<evidence type="ECO:0000256" key="3">
    <source>
        <dbReference type="ARBA" id="ARBA00023125"/>
    </source>
</evidence>
<gene>
    <name evidence="8" type="ORF">FE257_003590</name>
</gene>
<dbReference type="Proteomes" id="UP001194746">
    <property type="component" value="Unassembled WGS sequence"/>
</dbReference>
<organism evidence="8 9">
    <name type="scientific">Aspergillus nanangensis</name>
    <dbReference type="NCBI Taxonomy" id="2582783"/>
    <lineage>
        <taxon>Eukaryota</taxon>
        <taxon>Fungi</taxon>
        <taxon>Dikarya</taxon>
        <taxon>Ascomycota</taxon>
        <taxon>Pezizomycotina</taxon>
        <taxon>Eurotiomycetes</taxon>
        <taxon>Eurotiomycetidae</taxon>
        <taxon>Eurotiales</taxon>
        <taxon>Aspergillaceae</taxon>
        <taxon>Aspergillus</taxon>
        <taxon>Aspergillus subgen. Circumdati</taxon>
    </lineage>
</organism>
<proteinExistence type="predicted"/>
<dbReference type="EMBL" id="VCAU01000017">
    <property type="protein sequence ID" value="KAF9891579.1"/>
    <property type="molecule type" value="Genomic_DNA"/>
</dbReference>
<keyword evidence="4" id="KW-0804">Transcription</keyword>
<keyword evidence="9" id="KW-1185">Reference proteome</keyword>